<reference evidence="1" key="1">
    <citation type="journal article" date="2015" name="Nature">
        <title>Complex archaea that bridge the gap between prokaryotes and eukaryotes.</title>
        <authorList>
            <person name="Spang A."/>
            <person name="Saw J.H."/>
            <person name="Jorgensen S.L."/>
            <person name="Zaremba-Niedzwiedzka K."/>
            <person name="Martijn J."/>
            <person name="Lind A.E."/>
            <person name="van Eijk R."/>
            <person name="Schleper C."/>
            <person name="Guy L."/>
            <person name="Ettema T.J."/>
        </authorList>
    </citation>
    <scope>NUCLEOTIDE SEQUENCE</scope>
</reference>
<comment type="caution">
    <text evidence="1">The sequence shown here is derived from an EMBL/GenBank/DDBJ whole genome shotgun (WGS) entry which is preliminary data.</text>
</comment>
<protein>
    <submittedName>
        <fullName evidence="1">Uncharacterized protein</fullName>
    </submittedName>
</protein>
<dbReference type="EMBL" id="LAZR01000328">
    <property type="protein sequence ID" value="KKN74374.1"/>
    <property type="molecule type" value="Genomic_DNA"/>
</dbReference>
<accession>A0A0F9T5D7</accession>
<name>A0A0F9T5D7_9ZZZZ</name>
<proteinExistence type="predicted"/>
<dbReference type="AlphaFoldDB" id="A0A0F9T5D7"/>
<sequence length="105" mass="10794">MANVTTTGPTPGPWVATEYEEMPGEWGVTPAADLNAFAVAYVYEEADAHLIAAAPDLLAAAEAAVNSHGPSCAFCNTLQDDHVGSCPAPALLAAIQSARANERTP</sequence>
<gene>
    <name evidence="1" type="ORF">LCGC14_0391750</name>
</gene>
<organism evidence="1">
    <name type="scientific">marine sediment metagenome</name>
    <dbReference type="NCBI Taxonomy" id="412755"/>
    <lineage>
        <taxon>unclassified sequences</taxon>
        <taxon>metagenomes</taxon>
        <taxon>ecological metagenomes</taxon>
    </lineage>
</organism>
<evidence type="ECO:0000313" key="1">
    <source>
        <dbReference type="EMBL" id="KKN74374.1"/>
    </source>
</evidence>